<feature type="region of interest" description="Disordered" evidence="1">
    <location>
        <begin position="76"/>
        <end position="96"/>
    </location>
</feature>
<evidence type="ECO:0000313" key="2">
    <source>
        <dbReference type="EMBL" id="GFH58698.1"/>
    </source>
</evidence>
<evidence type="ECO:0000256" key="1">
    <source>
        <dbReference type="SAM" id="MobiDB-lite"/>
    </source>
</evidence>
<organism evidence="2 3">
    <name type="scientific">Chaetoceros tenuissimus</name>
    <dbReference type="NCBI Taxonomy" id="426638"/>
    <lineage>
        <taxon>Eukaryota</taxon>
        <taxon>Sar</taxon>
        <taxon>Stramenopiles</taxon>
        <taxon>Ochrophyta</taxon>
        <taxon>Bacillariophyta</taxon>
        <taxon>Coscinodiscophyceae</taxon>
        <taxon>Chaetocerotophycidae</taxon>
        <taxon>Chaetocerotales</taxon>
        <taxon>Chaetocerotaceae</taxon>
        <taxon>Chaetoceros</taxon>
    </lineage>
</organism>
<feature type="compositionally biased region" description="Low complexity" evidence="1">
    <location>
        <begin position="1"/>
        <end position="17"/>
    </location>
</feature>
<evidence type="ECO:0000313" key="3">
    <source>
        <dbReference type="Proteomes" id="UP001054902"/>
    </source>
</evidence>
<dbReference type="Proteomes" id="UP001054902">
    <property type="component" value="Unassembled WGS sequence"/>
</dbReference>
<reference evidence="2 3" key="1">
    <citation type="journal article" date="2021" name="Sci. Rep.">
        <title>The genome of the diatom Chaetoceros tenuissimus carries an ancient integrated fragment of an extant virus.</title>
        <authorList>
            <person name="Hongo Y."/>
            <person name="Kimura K."/>
            <person name="Takaki Y."/>
            <person name="Yoshida Y."/>
            <person name="Baba S."/>
            <person name="Kobayashi G."/>
            <person name="Nagasaki K."/>
            <person name="Hano T."/>
            <person name="Tomaru Y."/>
        </authorList>
    </citation>
    <scope>NUCLEOTIDE SEQUENCE [LARGE SCALE GENOMIC DNA]</scope>
    <source>
        <strain evidence="2 3">NIES-3715</strain>
    </source>
</reference>
<dbReference type="AlphaFoldDB" id="A0AAD3HD43"/>
<gene>
    <name evidence="2" type="ORF">CTEN210_15174</name>
</gene>
<dbReference type="EMBL" id="BLLK01000062">
    <property type="protein sequence ID" value="GFH58698.1"/>
    <property type="molecule type" value="Genomic_DNA"/>
</dbReference>
<protein>
    <submittedName>
        <fullName evidence="2">Uncharacterized protein</fullName>
    </submittedName>
</protein>
<feature type="region of interest" description="Disordered" evidence="1">
    <location>
        <begin position="1"/>
        <end position="32"/>
    </location>
</feature>
<accession>A0AAD3HD43</accession>
<sequence>MVASSISSKKGFSSSFGDLGNGKGTGTTKARDVVESFGGTDRKAISGHTDYLLHGSRDVKGNKTVMILWTCDEENKRPVYDSDKGDKKPAAKRQKTDALLEGISASAIALLKGEKAWGEGAVSNALK</sequence>
<name>A0AAD3HD43_9STRA</name>
<comment type="caution">
    <text evidence="2">The sequence shown here is derived from an EMBL/GenBank/DDBJ whole genome shotgun (WGS) entry which is preliminary data.</text>
</comment>
<proteinExistence type="predicted"/>
<keyword evidence="3" id="KW-1185">Reference proteome</keyword>